<proteinExistence type="predicted"/>
<dbReference type="EMBL" id="AP024412">
    <property type="protein sequence ID" value="BCR36639.1"/>
    <property type="molecule type" value="Genomic_DNA"/>
</dbReference>
<dbReference type="AlphaFoldDB" id="A0A7U9XWP6"/>
<evidence type="ECO:0000313" key="2">
    <source>
        <dbReference type="Proteomes" id="UP000620133"/>
    </source>
</evidence>
<reference evidence="1" key="1">
    <citation type="submission" date="2021-01" db="EMBL/GenBank/DDBJ databases">
        <title>Draft genome sequence of Acholeplasmataceae bacterium strain Mahy22.</title>
        <authorList>
            <person name="Watanabe M."/>
            <person name="Kojima H."/>
            <person name="Fukui M."/>
        </authorList>
    </citation>
    <scope>NUCLEOTIDE SEQUENCE</scope>
    <source>
        <strain evidence="1">Mahy22</strain>
    </source>
</reference>
<dbReference type="RefSeq" id="WP_176239285.1">
    <property type="nucleotide sequence ID" value="NZ_AP024412.1"/>
</dbReference>
<gene>
    <name evidence="1" type="ORF">MPAN_015320</name>
</gene>
<name>A0A7U9XWP6_9MOLU</name>
<evidence type="ECO:0000313" key="1">
    <source>
        <dbReference type="EMBL" id="BCR36639.1"/>
    </source>
</evidence>
<dbReference type="Proteomes" id="UP000620133">
    <property type="component" value="Chromosome"/>
</dbReference>
<protein>
    <submittedName>
        <fullName evidence="1">Uncharacterized protein</fullName>
    </submittedName>
</protein>
<dbReference type="KEGG" id="manr:MPAN_015320"/>
<keyword evidence="2" id="KW-1185">Reference proteome</keyword>
<organism evidence="1 2">
    <name type="scientific">Mariniplasma anaerobium</name>
    <dbReference type="NCBI Taxonomy" id="2735436"/>
    <lineage>
        <taxon>Bacteria</taxon>
        <taxon>Bacillati</taxon>
        <taxon>Mycoplasmatota</taxon>
        <taxon>Mollicutes</taxon>
        <taxon>Acholeplasmatales</taxon>
        <taxon>Acholeplasmataceae</taxon>
        <taxon>Mariniplasma</taxon>
    </lineage>
</organism>
<sequence length="141" mass="16482">MVILLNTIFPLLMIAATAFILTGLKIAIFRMFNFICDRAVWKEYLIYHVIVIIGAIIIPISIFGIDAELTFLILNVILPILTVFIFIEYFYFYKKHFSYESRNRYILSLIVSYLINFMVLNVLLYVYLALLLLLLSLITIL</sequence>
<accession>A0A7U9XWP6</accession>